<evidence type="ECO:0000259" key="5">
    <source>
        <dbReference type="Pfam" id="PF04542"/>
    </source>
</evidence>
<evidence type="ECO:0000259" key="6">
    <source>
        <dbReference type="Pfam" id="PF08281"/>
    </source>
</evidence>
<dbReference type="SUPFAM" id="SSF88946">
    <property type="entry name" value="Sigma2 domain of RNA polymerase sigma factors"/>
    <property type="match status" value="1"/>
</dbReference>
<feature type="domain" description="RNA polymerase sigma factor 70 region 4 type 2" evidence="6">
    <location>
        <begin position="109"/>
        <end position="160"/>
    </location>
</feature>
<dbReference type="InterPro" id="IPR007627">
    <property type="entry name" value="RNA_pol_sigma70_r2"/>
</dbReference>
<keyword evidence="2" id="KW-0805">Transcription regulation</keyword>
<dbReference type="InterPro" id="IPR013324">
    <property type="entry name" value="RNA_pol_sigma_r3/r4-like"/>
</dbReference>
<evidence type="ECO:0000313" key="7">
    <source>
        <dbReference type="EMBL" id="MBR0665238.1"/>
    </source>
</evidence>
<dbReference type="InterPro" id="IPR013249">
    <property type="entry name" value="RNA_pol_sigma70_r4_t2"/>
</dbReference>
<dbReference type="CDD" id="cd06171">
    <property type="entry name" value="Sigma70_r4"/>
    <property type="match status" value="1"/>
</dbReference>
<feature type="domain" description="RNA polymerase sigma-70 region 2" evidence="5">
    <location>
        <begin position="11"/>
        <end position="78"/>
    </location>
</feature>
<organism evidence="7 8">
    <name type="scientific">Plastoroseomonas hellenica</name>
    <dbReference type="NCBI Taxonomy" id="2687306"/>
    <lineage>
        <taxon>Bacteria</taxon>
        <taxon>Pseudomonadati</taxon>
        <taxon>Pseudomonadota</taxon>
        <taxon>Alphaproteobacteria</taxon>
        <taxon>Acetobacterales</taxon>
        <taxon>Acetobacteraceae</taxon>
        <taxon>Plastoroseomonas</taxon>
    </lineage>
</organism>
<dbReference type="RefSeq" id="WP_211852905.1">
    <property type="nucleotide sequence ID" value="NZ_JAAGBB010000013.1"/>
</dbReference>
<keyword evidence="4" id="KW-0804">Transcription</keyword>
<name>A0ABS5EY56_9PROT</name>
<dbReference type="Gene3D" id="1.10.10.10">
    <property type="entry name" value="Winged helix-like DNA-binding domain superfamily/Winged helix DNA-binding domain"/>
    <property type="match status" value="1"/>
</dbReference>
<gene>
    <name evidence="7" type="ORF">GXW71_12810</name>
</gene>
<evidence type="ECO:0000256" key="1">
    <source>
        <dbReference type="ARBA" id="ARBA00010641"/>
    </source>
</evidence>
<sequence>MSAWHTALAQLFLEHRARLERLVRRRTGDGDRAADLVQESFLRLLAAGGTGSTPGDTRLLYAVTRNAAIDQQRSARRRAAAMQALAPEQLRSEVGAADGGFDARAALTALEAALRELPDRTREVFLLRRVDGLPHAEIAARLGMPVSTVEKHLLRAIRHCQSRLADHLDPS</sequence>
<reference evidence="8" key="1">
    <citation type="journal article" date="2021" name="Syst. Appl. Microbiol.">
        <title>Roseomonas hellenica sp. nov., isolated from roots of wild-growing Alkanna tinctoria.</title>
        <authorList>
            <person name="Rat A."/>
            <person name="Naranjo H.D."/>
            <person name="Lebbe L."/>
            <person name="Cnockaert M."/>
            <person name="Krigas N."/>
            <person name="Grigoriadou K."/>
            <person name="Maloupa E."/>
            <person name="Willems A."/>
        </authorList>
    </citation>
    <scope>NUCLEOTIDE SEQUENCE [LARGE SCALE GENOMIC DNA]</scope>
    <source>
        <strain evidence="8">LMG 31523</strain>
    </source>
</reference>
<dbReference type="NCBIfam" id="TIGR02937">
    <property type="entry name" value="sigma70-ECF"/>
    <property type="match status" value="1"/>
</dbReference>
<keyword evidence="8" id="KW-1185">Reference proteome</keyword>
<dbReference type="InterPro" id="IPR036388">
    <property type="entry name" value="WH-like_DNA-bd_sf"/>
</dbReference>
<protein>
    <submittedName>
        <fullName evidence="7">RNA polymerase sigma factor</fullName>
    </submittedName>
</protein>
<dbReference type="InterPro" id="IPR039425">
    <property type="entry name" value="RNA_pol_sigma-70-like"/>
</dbReference>
<dbReference type="PANTHER" id="PTHR43133:SF63">
    <property type="entry name" value="RNA POLYMERASE SIGMA FACTOR FECI-RELATED"/>
    <property type="match status" value="1"/>
</dbReference>
<dbReference type="Pfam" id="PF04542">
    <property type="entry name" value="Sigma70_r2"/>
    <property type="match status" value="1"/>
</dbReference>
<proteinExistence type="inferred from homology"/>
<dbReference type="InterPro" id="IPR014284">
    <property type="entry name" value="RNA_pol_sigma-70_dom"/>
</dbReference>
<comment type="caution">
    <text evidence="7">The sequence shown here is derived from an EMBL/GenBank/DDBJ whole genome shotgun (WGS) entry which is preliminary data.</text>
</comment>
<accession>A0ABS5EY56</accession>
<comment type="similarity">
    <text evidence="1">Belongs to the sigma-70 factor family. ECF subfamily.</text>
</comment>
<dbReference type="EMBL" id="JAAGBB010000013">
    <property type="protein sequence ID" value="MBR0665238.1"/>
    <property type="molecule type" value="Genomic_DNA"/>
</dbReference>
<dbReference type="SUPFAM" id="SSF88659">
    <property type="entry name" value="Sigma3 and sigma4 domains of RNA polymerase sigma factors"/>
    <property type="match status" value="1"/>
</dbReference>
<evidence type="ECO:0000256" key="3">
    <source>
        <dbReference type="ARBA" id="ARBA00023082"/>
    </source>
</evidence>
<keyword evidence="3" id="KW-0731">Sigma factor</keyword>
<evidence type="ECO:0000256" key="2">
    <source>
        <dbReference type="ARBA" id="ARBA00023015"/>
    </source>
</evidence>
<dbReference type="Pfam" id="PF08281">
    <property type="entry name" value="Sigma70_r4_2"/>
    <property type="match status" value="1"/>
</dbReference>
<dbReference type="Gene3D" id="1.10.1740.10">
    <property type="match status" value="1"/>
</dbReference>
<dbReference type="Proteomes" id="UP001196870">
    <property type="component" value="Unassembled WGS sequence"/>
</dbReference>
<evidence type="ECO:0000313" key="8">
    <source>
        <dbReference type="Proteomes" id="UP001196870"/>
    </source>
</evidence>
<dbReference type="InterPro" id="IPR013325">
    <property type="entry name" value="RNA_pol_sigma_r2"/>
</dbReference>
<evidence type="ECO:0000256" key="4">
    <source>
        <dbReference type="ARBA" id="ARBA00023163"/>
    </source>
</evidence>
<dbReference type="PANTHER" id="PTHR43133">
    <property type="entry name" value="RNA POLYMERASE ECF-TYPE SIGMA FACTO"/>
    <property type="match status" value="1"/>
</dbReference>